<keyword evidence="3" id="KW-0443">Lipid metabolism</keyword>
<comment type="caution">
    <text evidence="7">The sequence shown here is derived from an EMBL/GenBank/DDBJ whole genome shotgun (WGS) entry which is preliminary data.</text>
</comment>
<reference evidence="7" key="2">
    <citation type="submission" date="2023-01" db="EMBL/GenBank/DDBJ databases">
        <authorList>
            <person name="Petersen C."/>
        </authorList>
    </citation>
    <scope>NUCLEOTIDE SEQUENCE</scope>
    <source>
        <strain evidence="7">IBT 15450</strain>
    </source>
</reference>
<feature type="domain" description="Glycosyltransferase family 28 N-terminal" evidence="5">
    <location>
        <begin position="98"/>
        <end position="262"/>
    </location>
</feature>
<keyword evidence="2 7" id="KW-0808">Transferase</keyword>
<keyword evidence="8" id="KW-1185">Reference proteome</keyword>
<dbReference type="PANTHER" id="PTHR48050:SF13">
    <property type="entry name" value="STEROL 3-BETA-GLUCOSYLTRANSFERASE UGT80A2"/>
    <property type="match status" value="1"/>
</dbReference>
<dbReference type="AlphaFoldDB" id="A0AAD6N2G2"/>
<feature type="region of interest" description="Disordered" evidence="4">
    <location>
        <begin position="1"/>
        <end position="34"/>
    </location>
</feature>
<evidence type="ECO:0000259" key="5">
    <source>
        <dbReference type="Pfam" id="PF03033"/>
    </source>
</evidence>
<dbReference type="FunFam" id="3.40.50.2000:FF:000100">
    <property type="entry name" value="Glycosyltransferase family 1 protein"/>
    <property type="match status" value="1"/>
</dbReference>
<dbReference type="Gene3D" id="3.40.50.2000">
    <property type="entry name" value="Glycogen Phosphorylase B"/>
    <property type="match status" value="2"/>
</dbReference>
<dbReference type="InterPro" id="IPR010610">
    <property type="entry name" value="EryCIII-like_C"/>
</dbReference>
<proteinExistence type="predicted"/>
<evidence type="ECO:0000259" key="6">
    <source>
        <dbReference type="Pfam" id="PF06722"/>
    </source>
</evidence>
<dbReference type="CDD" id="cd03784">
    <property type="entry name" value="GT1_Gtf-like"/>
    <property type="match status" value="1"/>
</dbReference>
<protein>
    <submittedName>
        <fullName evidence="7">UDP-glucosesterol transferase</fullName>
    </submittedName>
</protein>
<evidence type="ECO:0000256" key="2">
    <source>
        <dbReference type="ARBA" id="ARBA00022679"/>
    </source>
</evidence>
<organism evidence="7 8">
    <name type="scientific">Penicillium canescens</name>
    <dbReference type="NCBI Taxonomy" id="5083"/>
    <lineage>
        <taxon>Eukaryota</taxon>
        <taxon>Fungi</taxon>
        <taxon>Dikarya</taxon>
        <taxon>Ascomycota</taxon>
        <taxon>Pezizomycotina</taxon>
        <taxon>Eurotiomycetes</taxon>
        <taxon>Eurotiomycetidae</taxon>
        <taxon>Eurotiales</taxon>
        <taxon>Aspergillaceae</taxon>
        <taxon>Penicillium</taxon>
    </lineage>
</organism>
<dbReference type="Pfam" id="PF06722">
    <property type="entry name" value="EryCIII-like_C"/>
    <property type="match status" value="1"/>
</dbReference>
<dbReference type="GO" id="GO:0005975">
    <property type="term" value="P:carbohydrate metabolic process"/>
    <property type="evidence" value="ECO:0007669"/>
    <property type="project" value="InterPro"/>
</dbReference>
<dbReference type="InterPro" id="IPR002213">
    <property type="entry name" value="UDP_glucos_trans"/>
</dbReference>
<dbReference type="InterPro" id="IPR004276">
    <property type="entry name" value="GlycoTrans_28_N"/>
</dbReference>
<feature type="region of interest" description="Disordered" evidence="4">
    <location>
        <begin position="661"/>
        <end position="685"/>
    </location>
</feature>
<accession>A0AAD6N2G2</accession>
<feature type="compositionally biased region" description="Polar residues" evidence="4">
    <location>
        <begin position="669"/>
        <end position="678"/>
    </location>
</feature>
<gene>
    <name evidence="7" type="ORF">N7460_013867</name>
</gene>
<dbReference type="Proteomes" id="UP001219568">
    <property type="component" value="Unassembled WGS sequence"/>
</dbReference>
<dbReference type="PANTHER" id="PTHR48050">
    <property type="entry name" value="STEROL 3-BETA-GLUCOSYLTRANSFERASE"/>
    <property type="match status" value="1"/>
</dbReference>
<dbReference type="Pfam" id="PF03033">
    <property type="entry name" value="Glyco_transf_28"/>
    <property type="match status" value="1"/>
</dbReference>
<dbReference type="InterPro" id="IPR050426">
    <property type="entry name" value="Glycosyltransferase_28"/>
</dbReference>
<dbReference type="GO" id="GO:0006629">
    <property type="term" value="P:lipid metabolic process"/>
    <property type="evidence" value="ECO:0007669"/>
    <property type="project" value="UniProtKB-KW"/>
</dbReference>
<evidence type="ECO:0000256" key="4">
    <source>
        <dbReference type="SAM" id="MobiDB-lite"/>
    </source>
</evidence>
<sequence>MADPHRQNTISAGDWQGEQLSSKASTNNDFSTVREQGLSTGVRVKEDGRLDINFREHKPWLATLMNHVEKPTRPVAEQQEELNIVPKEEAKFSLNLNIVLQVVGSRGDVQPFVALGKELQKHGHRVRLATHMSFRKDVNGAGLEFFNIGGNPEELMAFMVKNPGLLPGIRTIRSGEIQKRRREMKAIFSGCWRSCYETGDGTGMHQISEHTQGGAVDRYTRPFVADVIIANPPGFVHFSCAEKLGIPLNMMFTMPWSPTQSFPHPLANIRSQKTKPSVANFASYGIVEVMMWEGLGDLINHFRKKELGLDPLDAIRAPSMIHRLQIPYTYLWSPSLLPKPRDWSNNIDVCGFQFLSTESEYEPPEELDAFLKAGQPPIYIGFGSIVVDNPKKLTRTIFEAVRQTGHRALISKGWGNIGSGETDIPDSIFLLGPCPHDWLFRQVSCVVHHGGAGTTAAGLLLGRPTVIVPFFGDQPFWGSIVARAGAGPRPIPYKELTAEKLASAIQVALGEQARENAKQIGENMRTEQGVQKAVHSFHQHLNIEKLRCTICPDRPAVWWLRNSHTKLSAFAVSILLHTGHIKPQDITLYRVREYDTNRDPRGPLSASAEVLYGLMTDLITGIARVPGQLVSIFPGSHPRTVQQDFRGREWAMSHFAECLSNQERRRDSQTVTDISTPSGELYSPGPDEYVREHPGIIQSSNAVTNETVANLSESHSVDGAQFTRRQTAKKKGEEKSYFKRRRRARKVLSETRYYAAKSAKHALNFVLVLPTDFTLSLSKGFHNAPKLYHDDTVESMPKVIGIKSGFRAAGKEFYHGIYHGLTGLVTLPSRGFRQSGGKGMVKGIGKGVGVSFSSRLQGIEEMCAASNEEQNMVIRKWHALQQDGLTQEGH</sequence>
<comment type="subcellular location">
    <subcellularLocation>
        <location evidence="1">Endomembrane system</location>
        <topology evidence="1">Peripheral membrane protein</topology>
    </subcellularLocation>
</comment>
<evidence type="ECO:0000313" key="8">
    <source>
        <dbReference type="Proteomes" id="UP001219568"/>
    </source>
</evidence>
<evidence type="ECO:0000313" key="7">
    <source>
        <dbReference type="EMBL" id="KAJ6023472.1"/>
    </source>
</evidence>
<dbReference type="GO" id="GO:0016906">
    <property type="term" value="F:sterol 3-beta-glucosyltransferase activity"/>
    <property type="evidence" value="ECO:0007669"/>
    <property type="project" value="UniProtKB-ARBA"/>
</dbReference>
<reference evidence="7" key="1">
    <citation type="journal article" date="2023" name="IMA Fungus">
        <title>Comparative genomic study of the Penicillium genus elucidates a diverse pangenome and 15 lateral gene transfer events.</title>
        <authorList>
            <person name="Petersen C."/>
            <person name="Sorensen T."/>
            <person name="Nielsen M.R."/>
            <person name="Sondergaard T.E."/>
            <person name="Sorensen J.L."/>
            <person name="Fitzpatrick D.A."/>
            <person name="Frisvad J.C."/>
            <person name="Nielsen K.L."/>
        </authorList>
    </citation>
    <scope>NUCLEOTIDE SEQUENCE</scope>
    <source>
        <strain evidence="7">IBT 15450</strain>
    </source>
</reference>
<dbReference type="EMBL" id="JAQJZL010000016">
    <property type="protein sequence ID" value="KAJ6023472.1"/>
    <property type="molecule type" value="Genomic_DNA"/>
</dbReference>
<dbReference type="SUPFAM" id="SSF53756">
    <property type="entry name" value="UDP-Glycosyltransferase/glycogen phosphorylase"/>
    <property type="match status" value="1"/>
</dbReference>
<dbReference type="GO" id="GO:0012505">
    <property type="term" value="C:endomembrane system"/>
    <property type="evidence" value="ECO:0007669"/>
    <property type="project" value="UniProtKB-SubCell"/>
</dbReference>
<evidence type="ECO:0000256" key="3">
    <source>
        <dbReference type="ARBA" id="ARBA00023098"/>
    </source>
</evidence>
<dbReference type="FunFam" id="3.40.50.2000:FF:000009">
    <property type="entry name" value="Sterol 3-beta-glucosyltransferase UGT80A2"/>
    <property type="match status" value="1"/>
</dbReference>
<name>A0AAD6N2G2_PENCN</name>
<feature type="compositionally biased region" description="Polar residues" evidence="4">
    <location>
        <begin position="18"/>
        <end position="34"/>
    </location>
</feature>
<feature type="domain" description="Erythromycin biosynthesis protein CIII-like C-terminal" evidence="6">
    <location>
        <begin position="420"/>
        <end position="527"/>
    </location>
</feature>
<evidence type="ECO:0000256" key="1">
    <source>
        <dbReference type="ARBA" id="ARBA00004184"/>
    </source>
</evidence>